<dbReference type="GO" id="GO:0006508">
    <property type="term" value="P:proteolysis"/>
    <property type="evidence" value="ECO:0007669"/>
    <property type="project" value="UniProtKB-KW"/>
</dbReference>
<dbReference type="Pfam" id="PF02902">
    <property type="entry name" value="Peptidase_C48"/>
    <property type="match status" value="1"/>
</dbReference>
<name>A0A6C0KTH2_9ZZZZ</name>
<evidence type="ECO:0000313" key="4">
    <source>
        <dbReference type="EMBL" id="QHU21255.1"/>
    </source>
</evidence>
<dbReference type="InterPro" id="IPR038765">
    <property type="entry name" value="Papain-like_cys_pep_sf"/>
</dbReference>
<sequence>MTRRTKKHNKKMKKINKKHNKYSKKYNKTKIIPSIDANLEFERLHKKGEMIKLQCSPKLKKKDFSCYEDETLYKLRDLWNARHSDSQISTNDTREIWNLLKENMKNVCNKESCWLKQKFVEGKLNKELTDSFAPKSPKEWKKKPNAWLSSMDILDVMKQYEKTYKCFEFIGPSPIDFDFKKMYGECVWDELCNFSIASQIKNGKTKIGIIFNTDPHNKGGEHWISMFINIKKGKIFYFDSAGDKVKPEISDLVDRIIKEGSQLSPPIKFDFDQNYPVEHQYGNTECGIYGIYFIVHMLEDKITGEYLKTHILNDKYMQKFRKIYFNEEL</sequence>
<dbReference type="EMBL" id="MN740989">
    <property type="protein sequence ID" value="QHU21255.1"/>
    <property type="molecule type" value="Genomic_DNA"/>
</dbReference>
<evidence type="ECO:0000256" key="2">
    <source>
        <dbReference type="ARBA" id="ARBA00022801"/>
    </source>
</evidence>
<reference evidence="4" key="1">
    <citation type="journal article" date="2020" name="Nature">
        <title>Giant virus diversity and host interactions through global metagenomics.</title>
        <authorList>
            <person name="Schulz F."/>
            <person name="Roux S."/>
            <person name="Paez-Espino D."/>
            <person name="Jungbluth S."/>
            <person name="Walsh D.A."/>
            <person name="Denef V.J."/>
            <person name="McMahon K.D."/>
            <person name="Konstantinidis K.T."/>
            <person name="Eloe-Fadrosh E.A."/>
            <person name="Kyrpides N.C."/>
            <person name="Woyke T."/>
        </authorList>
    </citation>
    <scope>NUCLEOTIDE SEQUENCE</scope>
    <source>
        <strain evidence="4">GVMAG-S-3300013094-109</strain>
    </source>
</reference>
<protein>
    <recommendedName>
        <fullName evidence="3">Ubiquitin-like protease family profile domain-containing protein</fullName>
    </recommendedName>
</protein>
<dbReference type="Gene3D" id="3.40.395.10">
    <property type="entry name" value="Adenoviral Proteinase, Chain A"/>
    <property type="match status" value="1"/>
</dbReference>
<dbReference type="GO" id="GO:0008234">
    <property type="term" value="F:cysteine-type peptidase activity"/>
    <property type="evidence" value="ECO:0007669"/>
    <property type="project" value="InterPro"/>
</dbReference>
<dbReference type="InterPro" id="IPR003653">
    <property type="entry name" value="Peptidase_C48_C"/>
</dbReference>
<evidence type="ECO:0000256" key="1">
    <source>
        <dbReference type="ARBA" id="ARBA00022670"/>
    </source>
</evidence>
<evidence type="ECO:0000259" key="3">
    <source>
        <dbReference type="Pfam" id="PF02902"/>
    </source>
</evidence>
<feature type="domain" description="Ubiquitin-like protease family profile" evidence="3">
    <location>
        <begin position="210"/>
        <end position="325"/>
    </location>
</feature>
<keyword evidence="2" id="KW-0378">Hydrolase</keyword>
<dbReference type="SUPFAM" id="SSF54001">
    <property type="entry name" value="Cysteine proteinases"/>
    <property type="match status" value="1"/>
</dbReference>
<organism evidence="4">
    <name type="scientific">viral metagenome</name>
    <dbReference type="NCBI Taxonomy" id="1070528"/>
    <lineage>
        <taxon>unclassified sequences</taxon>
        <taxon>metagenomes</taxon>
        <taxon>organismal metagenomes</taxon>
    </lineage>
</organism>
<keyword evidence="1" id="KW-0645">Protease</keyword>
<accession>A0A6C0KTH2</accession>
<dbReference type="AlphaFoldDB" id="A0A6C0KTH2"/>
<proteinExistence type="predicted"/>